<dbReference type="SUPFAM" id="SSF53218">
    <property type="entry name" value="Molybdenum cofactor biosynthesis proteins"/>
    <property type="match status" value="1"/>
</dbReference>
<dbReference type="Proteomes" id="UP000317093">
    <property type="component" value="Chromosome"/>
</dbReference>
<dbReference type="AlphaFoldDB" id="A0A518B6T8"/>
<dbReference type="EMBL" id="CP036279">
    <property type="protein sequence ID" value="QDU62683.1"/>
    <property type="molecule type" value="Genomic_DNA"/>
</dbReference>
<dbReference type="SMART" id="SM00852">
    <property type="entry name" value="MoCF_biosynth"/>
    <property type="match status" value="1"/>
</dbReference>
<dbReference type="Pfam" id="PF02464">
    <property type="entry name" value="CinA"/>
    <property type="match status" value="1"/>
</dbReference>
<dbReference type="Gene3D" id="3.30.70.2860">
    <property type="match status" value="1"/>
</dbReference>
<organism evidence="3 4">
    <name type="scientific">Kolteria novifilia</name>
    <dbReference type="NCBI Taxonomy" id="2527975"/>
    <lineage>
        <taxon>Bacteria</taxon>
        <taxon>Pseudomonadati</taxon>
        <taxon>Planctomycetota</taxon>
        <taxon>Planctomycetia</taxon>
        <taxon>Kolteriales</taxon>
        <taxon>Kolteriaceae</taxon>
        <taxon>Kolteria</taxon>
    </lineage>
</organism>
<sequence length="421" mass="44778">MTATAEIIAIGSELTWGMSLDTNSHWLSLRLAEMGIEVAYHTTVADTLPGIVDALDHAATRADLVIVTGGLGPTADDLTREAMATMAGVELVVDDSSLTHIEGMFQRRGRTMPERNRVQALFPQGSSPIPNPHGTAPGIWLERPASPERGATLYIALPGVPREMKPLFDEAIRPRLAERFGTGLYVIHKTLRCYGAGESRIEEQLGDLTRRGRAPEVGITASEATISLRVTAKGRSREEADALALKDIHFIHQQLGDIVFGAEEDELQTTVARLLSQRNKTLATAESCTGGLVGHLLTEVSGISAHYLGGVVSYSNAAKTELLGVPAELIERHGAVSPEVAQAMATGCRARFGSDLSVGITGIAGPGGGTETKPVGLVYVGLAHEGGIDIAEYNWAAERSSVKLRSAKTALNLVRLCLLKP</sequence>
<dbReference type="InterPro" id="IPR008136">
    <property type="entry name" value="CinA_C"/>
</dbReference>
<dbReference type="Gene3D" id="3.40.980.10">
    <property type="entry name" value="MoaB/Mog-like domain"/>
    <property type="match status" value="1"/>
</dbReference>
<dbReference type="Pfam" id="PF00994">
    <property type="entry name" value="MoCF_biosynth"/>
    <property type="match status" value="1"/>
</dbReference>
<dbReference type="HAMAP" id="MF_00226_B">
    <property type="entry name" value="CinA_B"/>
    <property type="match status" value="1"/>
</dbReference>
<dbReference type="PIRSF" id="PIRSF006728">
    <property type="entry name" value="CinA"/>
    <property type="match status" value="1"/>
</dbReference>
<comment type="similarity">
    <text evidence="1">Belongs to the CinA family.</text>
</comment>
<keyword evidence="4" id="KW-1185">Reference proteome</keyword>
<dbReference type="InterPro" id="IPR001453">
    <property type="entry name" value="MoaB/Mog_dom"/>
</dbReference>
<gene>
    <name evidence="3" type="primary">cinA</name>
    <name evidence="3" type="ORF">Pan216_35500</name>
</gene>
<dbReference type="KEGG" id="knv:Pan216_35500"/>
<evidence type="ECO:0000313" key="4">
    <source>
        <dbReference type="Proteomes" id="UP000317093"/>
    </source>
</evidence>
<dbReference type="SUPFAM" id="SSF142433">
    <property type="entry name" value="CinA-like"/>
    <property type="match status" value="1"/>
</dbReference>
<dbReference type="InterPro" id="IPR050101">
    <property type="entry name" value="CinA"/>
</dbReference>
<dbReference type="InterPro" id="IPR036425">
    <property type="entry name" value="MoaB/Mog-like_dom_sf"/>
</dbReference>
<dbReference type="PANTHER" id="PTHR13939">
    <property type="entry name" value="NICOTINAMIDE-NUCLEOTIDE AMIDOHYDROLASE PNCC"/>
    <property type="match status" value="1"/>
</dbReference>
<reference evidence="3 4" key="1">
    <citation type="submission" date="2019-02" db="EMBL/GenBank/DDBJ databases">
        <title>Deep-cultivation of Planctomycetes and their phenomic and genomic characterization uncovers novel biology.</title>
        <authorList>
            <person name="Wiegand S."/>
            <person name="Jogler M."/>
            <person name="Boedeker C."/>
            <person name="Pinto D."/>
            <person name="Vollmers J."/>
            <person name="Rivas-Marin E."/>
            <person name="Kohn T."/>
            <person name="Peeters S.H."/>
            <person name="Heuer A."/>
            <person name="Rast P."/>
            <person name="Oberbeckmann S."/>
            <person name="Bunk B."/>
            <person name="Jeske O."/>
            <person name="Meyerdierks A."/>
            <person name="Storesund J.E."/>
            <person name="Kallscheuer N."/>
            <person name="Luecker S."/>
            <person name="Lage O.M."/>
            <person name="Pohl T."/>
            <person name="Merkel B.J."/>
            <person name="Hornburger P."/>
            <person name="Mueller R.-W."/>
            <person name="Bruemmer F."/>
            <person name="Labrenz M."/>
            <person name="Spormann A.M."/>
            <person name="Op den Camp H."/>
            <person name="Overmann J."/>
            <person name="Amann R."/>
            <person name="Jetten M.S.M."/>
            <person name="Mascher T."/>
            <person name="Medema M.H."/>
            <person name="Devos D.P."/>
            <person name="Kaster A.-K."/>
            <person name="Ovreas L."/>
            <person name="Rohde M."/>
            <person name="Galperin M.Y."/>
            <person name="Jogler C."/>
        </authorList>
    </citation>
    <scope>NUCLEOTIDE SEQUENCE [LARGE SCALE GENOMIC DNA]</scope>
    <source>
        <strain evidence="3 4">Pan216</strain>
    </source>
</reference>
<dbReference type="PANTHER" id="PTHR13939:SF0">
    <property type="entry name" value="NMN AMIDOHYDROLASE-LIKE PROTEIN YFAY"/>
    <property type="match status" value="1"/>
</dbReference>
<dbReference type="InterPro" id="IPR036653">
    <property type="entry name" value="CinA-like_C"/>
</dbReference>
<dbReference type="InterPro" id="IPR008135">
    <property type="entry name" value="Competence-induced_CinA"/>
</dbReference>
<protein>
    <recommendedName>
        <fullName evidence="1">CinA-like protein</fullName>
    </recommendedName>
</protein>
<dbReference type="OrthoDB" id="9801454at2"/>
<name>A0A518B6T8_9BACT</name>
<accession>A0A518B6T8</accession>
<evidence type="ECO:0000313" key="3">
    <source>
        <dbReference type="EMBL" id="QDU62683.1"/>
    </source>
</evidence>
<dbReference type="NCBIfam" id="TIGR00199">
    <property type="entry name" value="PncC_domain"/>
    <property type="match status" value="1"/>
</dbReference>
<evidence type="ECO:0000259" key="2">
    <source>
        <dbReference type="SMART" id="SM00852"/>
    </source>
</evidence>
<proteinExistence type="inferred from homology"/>
<dbReference type="RefSeq" id="WP_145259594.1">
    <property type="nucleotide sequence ID" value="NZ_CP036279.1"/>
</dbReference>
<dbReference type="NCBIfam" id="NF001813">
    <property type="entry name" value="PRK00549.1"/>
    <property type="match status" value="1"/>
</dbReference>
<dbReference type="NCBIfam" id="TIGR00200">
    <property type="entry name" value="cinA_nterm"/>
    <property type="match status" value="1"/>
</dbReference>
<dbReference type="InterPro" id="IPR041424">
    <property type="entry name" value="CinA_KH"/>
</dbReference>
<dbReference type="NCBIfam" id="TIGR00177">
    <property type="entry name" value="molyb_syn"/>
    <property type="match status" value="1"/>
</dbReference>
<feature type="domain" description="MoaB/Mog" evidence="2">
    <location>
        <begin position="6"/>
        <end position="179"/>
    </location>
</feature>
<dbReference type="Pfam" id="PF18146">
    <property type="entry name" value="CinA_KH"/>
    <property type="match status" value="1"/>
</dbReference>
<dbReference type="Gene3D" id="3.90.950.20">
    <property type="entry name" value="CinA-like"/>
    <property type="match status" value="1"/>
</dbReference>
<evidence type="ECO:0000256" key="1">
    <source>
        <dbReference type="HAMAP-Rule" id="MF_00226"/>
    </source>
</evidence>
<dbReference type="CDD" id="cd00885">
    <property type="entry name" value="cinA"/>
    <property type="match status" value="1"/>
</dbReference>